<feature type="repeat" description="TPR" evidence="1">
    <location>
        <begin position="633"/>
        <end position="666"/>
    </location>
</feature>
<reference evidence="4 5" key="1">
    <citation type="submission" date="2018-11" db="EMBL/GenBank/DDBJ databases">
        <title>Genome sequence of strain 7197.</title>
        <authorList>
            <person name="Gao J."/>
            <person name="Sun J."/>
        </authorList>
    </citation>
    <scope>NUCLEOTIDE SEQUENCE [LARGE SCALE GENOMIC DNA]</scope>
    <source>
        <strain evidence="4 5">7197</strain>
    </source>
</reference>
<dbReference type="Pfam" id="PF02457">
    <property type="entry name" value="DAC"/>
    <property type="match status" value="1"/>
</dbReference>
<dbReference type="PROSITE" id="PS50005">
    <property type="entry name" value="TPR"/>
    <property type="match status" value="1"/>
</dbReference>
<evidence type="ECO:0000313" key="5">
    <source>
        <dbReference type="Proteomes" id="UP000282529"/>
    </source>
</evidence>
<evidence type="ECO:0000256" key="2">
    <source>
        <dbReference type="SAM" id="MobiDB-lite"/>
    </source>
</evidence>
<dbReference type="OrthoDB" id="5569081at2"/>
<sequence length="919" mass="105941">MVLYSKYAAYYYLEIEEILLSIDQKILEKINEIFYTDLEKCLKKLNKRIHLKLFTLVHDGNGGIATRIRVKKTVSLNDDKNRYSIIQHNFPSLEDVCEELQIAPLATEHISSPDGLKDYFEQRPHFAFRGIKEKKDSGTNMDGDVVPATLTNRENCILYSNHLSLNSNGKSTEISYILEIWNVDPVSRSLFYENPDYSYLRMTLDYFCQDYFAVDVLLRTGTDPDSGLNSKYNENPVLFNRRIARLFFGKMQQRLLEAEGSESTDYENGQPFSHTYYINNLLEYMDDISGLTYENANPFGSILFMHSSTILHSRFIRFSIRFKESGRISLEDSRRIRKLLELTNGDRDLYLIADHSHIYGLGEANWNFQRDALVLRLDFRGLSKFRLSLIRTDEERSKSGALMVEDERKFYSYDLALMEHTLLSVTSKTPRLGEEGYSSERFVNLLQNVFWNKEMNETVKLKSKVLDLIVRKAREQKHGTMVVIAEPETARNELEILQKQSTLIDPNPINPEHIQFLTSIDGAIYFDTSGHCHAIGVILDGIAKVDIGDASRGARFNSAHRYLQKLKDDGAKKCVIAIISEDGMVNLIPEIENEEQLLTITYEIINLINDKNSDFDSLSEKEDILLNSSIADSEWLLQVGVAYSQLENYGRALVFMEQALEQAKNEFVSSYLYNYFGYCLVQNHFEEQNDGFKLEKAIEMFEKAVSTPDKEEDINVYYSNLGMTCSFLASYYNQGIPKNLKQVENYSEKGIVSLTEVIKIKIQESVAVESYIYTNRAKCFSDLGKMKGNKEKKLALFRKAIADYNLAIDADPNDEDIYWELSLILIDLKEYVDAAKRLIEALNIQNEQKYWDKLLPLFDIEPKLVAEAVSHYKEITGKTEVPEQLKQPFELYRSQLETNELESATAKEQQQNLENTDTD</sequence>
<dbReference type="Gene3D" id="1.25.40.10">
    <property type="entry name" value="Tetratricopeptide repeat domain"/>
    <property type="match status" value="2"/>
</dbReference>
<comment type="caution">
    <text evidence="4">The sequence shown here is derived from an EMBL/GenBank/DDBJ whole genome shotgun (WGS) entry which is preliminary data.</text>
</comment>
<dbReference type="PROSITE" id="PS51794">
    <property type="entry name" value="DAC"/>
    <property type="match status" value="1"/>
</dbReference>
<accession>A0A3N9P660</accession>
<proteinExistence type="predicted"/>
<evidence type="ECO:0000259" key="3">
    <source>
        <dbReference type="PROSITE" id="PS51794"/>
    </source>
</evidence>
<dbReference type="InterPro" id="IPR048555">
    <property type="entry name" value="DACNH"/>
</dbReference>
<dbReference type="AlphaFoldDB" id="A0A3N9P660"/>
<evidence type="ECO:0000313" key="4">
    <source>
        <dbReference type="EMBL" id="RQW11711.1"/>
    </source>
</evidence>
<gene>
    <name evidence="4" type="ORF">EH198_11935</name>
</gene>
<organism evidence="4 5">
    <name type="scientific">Paenibacillus rhizophilus</name>
    <dbReference type="NCBI Taxonomy" id="1850366"/>
    <lineage>
        <taxon>Bacteria</taxon>
        <taxon>Bacillati</taxon>
        <taxon>Bacillota</taxon>
        <taxon>Bacilli</taxon>
        <taxon>Bacillales</taxon>
        <taxon>Paenibacillaceae</taxon>
        <taxon>Paenibacillus</taxon>
    </lineage>
</organism>
<protein>
    <submittedName>
        <fullName evidence="4">Tetratricopeptide repeat protein</fullName>
    </submittedName>
</protein>
<dbReference type="Pfam" id="PF21750">
    <property type="entry name" value="DACNH"/>
    <property type="match status" value="1"/>
</dbReference>
<dbReference type="SMART" id="SM00028">
    <property type="entry name" value="TPR"/>
    <property type="match status" value="3"/>
</dbReference>
<dbReference type="InterPro" id="IPR019734">
    <property type="entry name" value="TPR_rpt"/>
</dbReference>
<keyword evidence="5" id="KW-1185">Reference proteome</keyword>
<dbReference type="InterPro" id="IPR011990">
    <property type="entry name" value="TPR-like_helical_dom_sf"/>
</dbReference>
<evidence type="ECO:0000256" key="1">
    <source>
        <dbReference type="PROSITE-ProRule" id="PRU00339"/>
    </source>
</evidence>
<dbReference type="SUPFAM" id="SSF81901">
    <property type="entry name" value="HCP-like"/>
    <property type="match status" value="1"/>
</dbReference>
<dbReference type="InterPro" id="IPR036888">
    <property type="entry name" value="DNA_integrity_DisA_N_sf"/>
</dbReference>
<feature type="domain" description="DAC" evidence="3">
    <location>
        <begin position="443"/>
        <end position="600"/>
    </location>
</feature>
<dbReference type="SUPFAM" id="SSF143597">
    <property type="entry name" value="YojJ-like"/>
    <property type="match status" value="1"/>
</dbReference>
<dbReference type="Proteomes" id="UP000282529">
    <property type="component" value="Unassembled WGS sequence"/>
</dbReference>
<keyword evidence="1" id="KW-0802">TPR repeat</keyword>
<dbReference type="InterPro" id="IPR003390">
    <property type="entry name" value="DNA_integrity_scan_DisA_N"/>
</dbReference>
<feature type="region of interest" description="Disordered" evidence="2">
    <location>
        <begin position="900"/>
        <end position="919"/>
    </location>
</feature>
<name>A0A3N9P660_9BACL</name>
<dbReference type="EMBL" id="RQPI01000005">
    <property type="protein sequence ID" value="RQW11711.1"/>
    <property type="molecule type" value="Genomic_DNA"/>
</dbReference>